<evidence type="ECO:0000256" key="3">
    <source>
        <dbReference type="ARBA" id="ARBA00012560"/>
    </source>
</evidence>
<evidence type="ECO:0000256" key="8">
    <source>
        <dbReference type="ARBA" id="ARBA00031423"/>
    </source>
</evidence>
<dbReference type="NCBIfam" id="NF011080">
    <property type="entry name" value="PRK14508.1-3"/>
    <property type="match status" value="1"/>
</dbReference>
<dbReference type="PANTHER" id="PTHR32438:SF5">
    <property type="entry name" value="4-ALPHA-GLUCANOTRANSFERASE DPE1, CHLOROPLASTIC_AMYLOPLASTIC"/>
    <property type="match status" value="1"/>
</dbReference>
<evidence type="ECO:0000313" key="11">
    <source>
        <dbReference type="EMBL" id="MCC9628828.1"/>
    </source>
</evidence>
<evidence type="ECO:0000256" key="2">
    <source>
        <dbReference type="ARBA" id="ARBA00005684"/>
    </source>
</evidence>
<dbReference type="SUPFAM" id="SSF51445">
    <property type="entry name" value="(Trans)glycosidases"/>
    <property type="match status" value="1"/>
</dbReference>
<dbReference type="NCBIfam" id="TIGR00217">
    <property type="entry name" value="malQ"/>
    <property type="match status" value="1"/>
</dbReference>
<keyword evidence="7 10" id="KW-0119">Carbohydrate metabolism</keyword>
<dbReference type="GO" id="GO:0005975">
    <property type="term" value="P:carbohydrate metabolic process"/>
    <property type="evidence" value="ECO:0007669"/>
    <property type="project" value="InterPro"/>
</dbReference>
<dbReference type="Proteomes" id="UP001139103">
    <property type="component" value="Unassembled WGS sequence"/>
</dbReference>
<evidence type="ECO:0000313" key="12">
    <source>
        <dbReference type="Proteomes" id="UP001139103"/>
    </source>
</evidence>
<evidence type="ECO:0000256" key="7">
    <source>
        <dbReference type="ARBA" id="ARBA00023277"/>
    </source>
</evidence>
<sequence length="515" mass="58305">MTAEVCFSSLPPFPAHYRSSGVLLHVTSLPSPYGIGDLGPTALRWIDRLHDSGQSWWQLLPLGPTGYGNSPYQPLSSFAGNELLISPDWLIEDGLLKASDCEATWDSASWVDFDKVIAFKRRLMATALKNFRGGANPKLKGTFEQFCIDHAHWLDDYAMFRAIKDAHDGAYYLHWPAELVERQPEALAAAKRMLAPEIEETRFIQFILFRQAARLKEHASKKGVRIIGDLPFFVSPDSSDVWANPELFLLDDRRHPRFVGGVPPDYFSADGQLWGNPVYDWEEHQRTGYRWFINRLRAVLEFVDSVRLDHFRGFAAAWYVPAGETTAKVGEWTPGPDADLFRAIEADLGALPFLAEDLGTITPDVYALRDKFHLPGSRVLQFAFDGESHNPYLPENYTPNTVVYTGTHDNATSREWFDELPADSRKTVRWYLNAPTIESPDISWALIRLAWESQAALSIVPLQDILNLGKEARMNVPGKADGNWAWRCTDDTFSSPYWERLLDMTEHAKRLGGEA</sequence>
<name>A0A9X1SFY3_9BACT</name>
<organism evidence="11 12">
    <name type="scientific">Blastopirellula sediminis</name>
    <dbReference type="NCBI Taxonomy" id="2894196"/>
    <lineage>
        <taxon>Bacteria</taxon>
        <taxon>Pseudomonadati</taxon>
        <taxon>Planctomycetota</taxon>
        <taxon>Planctomycetia</taxon>
        <taxon>Pirellulales</taxon>
        <taxon>Pirellulaceae</taxon>
        <taxon>Blastopirellula</taxon>
    </lineage>
</organism>
<keyword evidence="12" id="KW-1185">Reference proteome</keyword>
<comment type="catalytic activity">
    <reaction evidence="1 10">
        <text>Transfers a segment of a (1-&gt;4)-alpha-D-glucan to a new position in an acceptor, which may be glucose or a (1-&gt;4)-alpha-D-glucan.</text>
        <dbReference type="EC" id="2.4.1.25"/>
    </reaction>
</comment>
<evidence type="ECO:0000256" key="9">
    <source>
        <dbReference type="ARBA" id="ARBA00031501"/>
    </source>
</evidence>
<keyword evidence="6 10" id="KW-0808">Transferase</keyword>
<dbReference type="RefSeq" id="WP_230218476.1">
    <property type="nucleotide sequence ID" value="NZ_JAJKFT010000004.1"/>
</dbReference>
<comment type="caution">
    <text evidence="11">The sequence shown here is derived from an EMBL/GenBank/DDBJ whole genome shotgun (WGS) entry which is preliminary data.</text>
</comment>
<gene>
    <name evidence="11" type="primary">malQ</name>
    <name evidence="11" type="ORF">LOC68_10495</name>
</gene>
<accession>A0A9X1SFY3</accession>
<dbReference type="InterPro" id="IPR017853">
    <property type="entry name" value="GH"/>
</dbReference>
<evidence type="ECO:0000256" key="10">
    <source>
        <dbReference type="RuleBase" id="RU361207"/>
    </source>
</evidence>
<dbReference type="GO" id="GO:0004134">
    <property type="term" value="F:4-alpha-glucanotransferase activity"/>
    <property type="evidence" value="ECO:0007669"/>
    <property type="project" value="UniProtKB-EC"/>
</dbReference>
<protein>
    <recommendedName>
        <fullName evidence="4 10">4-alpha-glucanotransferase</fullName>
        <ecNumber evidence="3 10">2.4.1.25</ecNumber>
    </recommendedName>
    <alternativeName>
        <fullName evidence="8 10">Amylomaltase</fullName>
    </alternativeName>
    <alternativeName>
        <fullName evidence="9 10">Disproportionating enzyme</fullName>
    </alternativeName>
</protein>
<dbReference type="EC" id="2.4.1.25" evidence="3 10"/>
<evidence type="ECO:0000256" key="1">
    <source>
        <dbReference type="ARBA" id="ARBA00000439"/>
    </source>
</evidence>
<evidence type="ECO:0000256" key="4">
    <source>
        <dbReference type="ARBA" id="ARBA00020295"/>
    </source>
</evidence>
<dbReference type="EMBL" id="JAJKFT010000004">
    <property type="protein sequence ID" value="MCC9628828.1"/>
    <property type="molecule type" value="Genomic_DNA"/>
</dbReference>
<evidence type="ECO:0000256" key="5">
    <source>
        <dbReference type="ARBA" id="ARBA00022676"/>
    </source>
</evidence>
<comment type="similarity">
    <text evidence="2 10">Belongs to the disproportionating enzyme family.</text>
</comment>
<dbReference type="InterPro" id="IPR003385">
    <property type="entry name" value="Glyco_hydro_77"/>
</dbReference>
<evidence type="ECO:0000256" key="6">
    <source>
        <dbReference type="ARBA" id="ARBA00022679"/>
    </source>
</evidence>
<reference evidence="11" key="1">
    <citation type="submission" date="2021-11" db="EMBL/GenBank/DDBJ databases">
        <title>Genome sequence.</title>
        <authorList>
            <person name="Sun Q."/>
        </authorList>
    </citation>
    <scope>NUCLEOTIDE SEQUENCE</scope>
    <source>
        <strain evidence="11">JC732</strain>
    </source>
</reference>
<dbReference type="Gene3D" id="3.20.20.80">
    <property type="entry name" value="Glycosidases"/>
    <property type="match status" value="1"/>
</dbReference>
<dbReference type="AlphaFoldDB" id="A0A9X1SFY3"/>
<dbReference type="PANTHER" id="PTHR32438">
    <property type="entry name" value="4-ALPHA-GLUCANOTRANSFERASE DPE1, CHLOROPLASTIC/AMYLOPLASTIC"/>
    <property type="match status" value="1"/>
</dbReference>
<proteinExistence type="inferred from homology"/>
<keyword evidence="5 10" id="KW-0328">Glycosyltransferase</keyword>
<dbReference type="Pfam" id="PF02446">
    <property type="entry name" value="Glyco_hydro_77"/>
    <property type="match status" value="1"/>
</dbReference>